<proteinExistence type="predicted"/>
<reference evidence="4" key="1">
    <citation type="submission" date="2017-02" db="EMBL/GenBank/DDBJ databases">
        <authorList>
            <person name="Varghese N."/>
            <person name="Submissions S."/>
        </authorList>
    </citation>
    <scope>NUCLEOTIDE SEQUENCE [LARGE SCALE GENOMIC DNA]</scope>
    <source>
        <strain evidence="4">ATCC 700200</strain>
    </source>
</reference>
<feature type="signal peptide" evidence="2">
    <location>
        <begin position="1"/>
        <end position="21"/>
    </location>
</feature>
<dbReference type="EMBL" id="FUYE01000002">
    <property type="protein sequence ID" value="SKA82017.1"/>
    <property type="molecule type" value="Genomic_DNA"/>
</dbReference>
<evidence type="ECO:0000313" key="3">
    <source>
        <dbReference type="EMBL" id="SKA82017.1"/>
    </source>
</evidence>
<evidence type="ECO:0000256" key="1">
    <source>
        <dbReference type="SAM" id="Coils"/>
    </source>
</evidence>
<protein>
    <recommendedName>
        <fullName evidence="5">Caspase domain-containing protein</fullName>
    </recommendedName>
</protein>
<dbReference type="Proteomes" id="UP000190774">
    <property type="component" value="Unassembled WGS sequence"/>
</dbReference>
<sequence length="317" mass="34975">MKSSWYLLLCFLTLGVLAVSAEQTSPSSSREVNVLLVVGAAGTEQYGKLFERQVTAWEEACSKAGLPIQIIGRGKPDDDAAQLEAALSQASSQSTGQFWLVMIGHGTFDGREAKFNLRGPDVTARQISDWLRHMKRELVLIQTASASGGFIASLTGKNRIVVTATKSADEIFYTRFGEYFAPAIAGLAEADLDHDKQVSVLEAFLFASKKTSEFYEAEGRLATEHALLEDNGDGVGTRFEVFQGVEATDPQADGRRAAQVALVLSEEEQKLTEAQRHQRDVLERELDALKSRRADLGEDRYYADLETLMRKLAEVYR</sequence>
<evidence type="ECO:0000256" key="2">
    <source>
        <dbReference type="SAM" id="SignalP"/>
    </source>
</evidence>
<accession>A0A1T4WXY5</accession>
<organism evidence="3 4">
    <name type="scientific">Prosthecobacter debontii</name>
    <dbReference type="NCBI Taxonomy" id="48467"/>
    <lineage>
        <taxon>Bacteria</taxon>
        <taxon>Pseudomonadati</taxon>
        <taxon>Verrucomicrobiota</taxon>
        <taxon>Verrucomicrobiia</taxon>
        <taxon>Verrucomicrobiales</taxon>
        <taxon>Verrucomicrobiaceae</taxon>
        <taxon>Prosthecobacter</taxon>
    </lineage>
</organism>
<gene>
    <name evidence="3" type="ORF">SAMN02745166_00846</name>
</gene>
<keyword evidence="2" id="KW-0732">Signal</keyword>
<feature type="chain" id="PRO_5010534946" description="Caspase domain-containing protein" evidence="2">
    <location>
        <begin position="22"/>
        <end position="317"/>
    </location>
</feature>
<evidence type="ECO:0000313" key="4">
    <source>
        <dbReference type="Proteomes" id="UP000190774"/>
    </source>
</evidence>
<name>A0A1T4WXY5_9BACT</name>
<dbReference type="AlphaFoldDB" id="A0A1T4WXY5"/>
<feature type="coiled-coil region" evidence="1">
    <location>
        <begin position="264"/>
        <end position="299"/>
    </location>
</feature>
<dbReference type="RefSeq" id="WP_078812042.1">
    <property type="nucleotide sequence ID" value="NZ_FUYE01000002.1"/>
</dbReference>
<keyword evidence="4" id="KW-1185">Reference proteome</keyword>
<dbReference type="STRING" id="48467.SAMN02745166_00846"/>
<keyword evidence="1" id="KW-0175">Coiled coil</keyword>
<evidence type="ECO:0008006" key="5">
    <source>
        <dbReference type="Google" id="ProtNLM"/>
    </source>
</evidence>